<dbReference type="GO" id="GO:0055085">
    <property type="term" value="P:transmembrane transport"/>
    <property type="evidence" value="ECO:0007669"/>
    <property type="project" value="InterPro"/>
</dbReference>
<protein>
    <submittedName>
        <fullName evidence="9">Sugar ABC transporter permease</fullName>
    </submittedName>
</protein>
<comment type="similarity">
    <text evidence="7">Belongs to the binding-protein-dependent transport system permease family.</text>
</comment>
<organism evidence="9">
    <name type="scientific">Caldilineaceae bacterium SB0662_bin_9</name>
    <dbReference type="NCBI Taxonomy" id="2605258"/>
    <lineage>
        <taxon>Bacteria</taxon>
        <taxon>Bacillati</taxon>
        <taxon>Chloroflexota</taxon>
        <taxon>Caldilineae</taxon>
        <taxon>Caldilineales</taxon>
        <taxon>Caldilineaceae</taxon>
    </lineage>
</organism>
<evidence type="ECO:0000256" key="4">
    <source>
        <dbReference type="ARBA" id="ARBA00022692"/>
    </source>
</evidence>
<dbReference type="PROSITE" id="PS50928">
    <property type="entry name" value="ABC_TM1"/>
    <property type="match status" value="1"/>
</dbReference>
<comment type="caution">
    <text evidence="9">The sequence shown here is derived from an EMBL/GenBank/DDBJ whole genome shotgun (WGS) entry which is preliminary data.</text>
</comment>
<keyword evidence="3" id="KW-1003">Cell membrane</keyword>
<keyword evidence="2 7" id="KW-0813">Transport</keyword>
<dbReference type="EMBL" id="VXPY01000035">
    <property type="protein sequence ID" value="MYD89769.1"/>
    <property type="molecule type" value="Genomic_DNA"/>
</dbReference>
<keyword evidence="4 7" id="KW-0812">Transmembrane</keyword>
<feature type="transmembrane region" description="Helical" evidence="7">
    <location>
        <begin position="120"/>
        <end position="141"/>
    </location>
</feature>
<dbReference type="AlphaFoldDB" id="A0A6B1DPY0"/>
<feature type="transmembrane region" description="Helical" evidence="7">
    <location>
        <begin position="188"/>
        <end position="209"/>
    </location>
</feature>
<dbReference type="InterPro" id="IPR051393">
    <property type="entry name" value="ABC_transporter_permease"/>
</dbReference>
<dbReference type="PANTHER" id="PTHR30193">
    <property type="entry name" value="ABC TRANSPORTER PERMEASE PROTEIN"/>
    <property type="match status" value="1"/>
</dbReference>
<keyword evidence="6 7" id="KW-0472">Membrane</keyword>
<dbReference type="PANTHER" id="PTHR30193:SF37">
    <property type="entry name" value="INNER MEMBRANE ABC TRANSPORTER PERMEASE PROTEIN YCJO"/>
    <property type="match status" value="1"/>
</dbReference>
<evidence type="ECO:0000256" key="2">
    <source>
        <dbReference type="ARBA" id="ARBA00022448"/>
    </source>
</evidence>
<dbReference type="Pfam" id="PF00528">
    <property type="entry name" value="BPD_transp_1"/>
    <property type="match status" value="1"/>
</dbReference>
<feature type="transmembrane region" description="Helical" evidence="7">
    <location>
        <begin position="25"/>
        <end position="53"/>
    </location>
</feature>
<evidence type="ECO:0000256" key="5">
    <source>
        <dbReference type="ARBA" id="ARBA00022989"/>
    </source>
</evidence>
<accession>A0A6B1DPY0</accession>
<dbReference type="GO" id="GO:0005886">
    <property type="term" value="C:plasma membrane"/>
    <property type="evidence" value="ECO:0007669"/>
    <property type="project" value="UniProtKB-SubCell"/>
</dbReference>
<dbReference type="CDD" id="cd06261">
    <property type="entry name" value="TM_PBP2"/>
    <property type="match status" value="1"/>
</dbReference>
<feature type="domain" description="ABC transmembrane type-1" evidence="8">
    <location>
        <begin position="83"/>
        <end position="301"/>
    </location>
</feature>
<feature type="transmembrane region" description="Helical" evidence="7">
    <location>
        <begin position="221"/>
        <end position="248"/>
    </location>
</feature>
<evidence type="ECO:0000256" key="6">
    <source>
        <dbReference type="ARBA" id="ARBA00023136"/>
    </source>
</evidence>
<evidence type="ECO:0000256" key="3">
    <source>
        <dbReference type="ARBA" id="ARBA00022475"/>
    </source>
</evidence>
<gene>
    <name evidence="9" type="ORF">F4Y08_05435</name>
</gene>
<feature type="transmembrane region" description="Helical" evidence="7">
    <location>
        <begin position="87"/>
        <end position="108"/>
    </location>
</feature>
<sequence>MASDASPLRPPPRWRRWRADQQSEGYLFLLPSLAGFLLFVLIPVVAALVLSLYEWSLLSPGEYVGLTNYLNLFRRDPTFFKALGNTLYFTVTIVPLQLAAGLAVALALNQAIKGLAVYRLIYFMPVVTTIVAGALVFQWIFNKDFGILSAVIWRINELTGIPVQPPDWLTDPAWARPAVVILTLWKNVGFTMVIYLAGLQAIPVELYDAAEVDGATSWRRLLYITLPMISPTTFFLMVIQMIGAFQLFDEAFVMTRGGPAQATTTIVYYVYVNAFEYRRFGMASTVAWVLFAFIFAFTFLQNRLQHRWVHYETDDGR</sequence>
<keyword evidence="5 7" id="KW-1133">Transmembrane helix</keyword>
<reference evidence="9" key="1">
    <citation type="submission" date="2019-09" db="EMBL/GenBank/DDBJ databases">
        <title>Characterisation of the sponge microbiome using genome-centric metagenomics.</title>
        <authorList>
            <person name="Engelberts J.P."/>
            <person name="Robbins S.J."/>
            <person name="De Goeij J.M."/>
            <person name="Aranda M."/>
            <person name="Bell S.C."/>
            <person name="Webster N.S."/>
        </authorList>
    </citation>
    <scope>NUCLEOTIDE SEQUENCE</scope>
    <source>
        <strain evidence="9">SB0662_bin_9</strain>
    </source>
</reference>
<evidence type="ECO:0000313" key="9">
    <source>
        <dbReference type="EMBL" id="MYD89769.1"/>
    </source>
</evidence>
<feature type="transmembrane region" description="Helical" evidence="7">
    <location>
        <begin position="280"/>
        <end position="300"/>
    </location>
</feature>
<evidence type="ECO:0000256" key="7">
    <source>
        <dbReference type="RuleBase" id="RU363032"/>
    </source>
</evidence>
<dbReference type="InterPro" id="IPR035906">
    <property type="entry name" value="MetI-like_sf"/>
</dbReference>
<proteinExistence type="inferred from homology"/>
<evidence type="ECO:0000259" key="8">
    <source>
        <dbReference type="PROSITE" id="PS50928"/>
    </source>
</evidence>
<name>A0A6B1DPY0_9CHLR</name>
<comment type="subcellular location">
    <subcellularLocation>
        <location evidence="1 7">Cell membrane</location>
        <topology evidence="1 7">Multi-pass membrane protein</topology>
    </subcellularLocation>
</comment>
<dbReference type="Gene3D" id="1.10.3720.10">
    <property type="entry name" value="MetI-like"/>
    <property type="match status" value="1"/>
</dbReference>
<dbReference type="SUPFAM" id="SSF161098">
    <property type="entry name" value="MetI-like"/>
    <property type="match status" value="1"/>
</dbReference>
<evidence type="ECO:0000256" key="1">
    <source>
        <dbReference type="ARBA" id="ARBA00004651"/>
    </source>
</evidence>
<dbReference type="InterPro" id="IPR000515">
    <property type="entry name" value="MetI-like"/>
</dbReference>